<feature type="non-terminal residue" evidence="2">
    <location>
        <position position="1"/>
    </location>
</feature>
<feature type="transmembrane region" description="Helical" evidence="1">
    <location>
        <begin position="37"/>
        <end position="58"/>
    </location>
</feature>
<evidence type="ECO:0000256" key="1">
    <source>
        <dbReference type="SAM" id="Phobius"/>
    </source>
</evidence>
<dbReference type="EMBL" id="LAZR01057904">
    <property type="protein sequence ID" value="KKK71066.1"/>
    <property type="molecule type" value="Genomic_DNA"/>
</dbReference>
<evidence type="ECO:0000313" key="2">
    <source>
        <dbReference type="EMBL" id="KKK71066.1"/>
    </source>
</evidence>
<keyword evidence="1" id="KW-0472">Membrane</keyword>
<comment type="caution">
    <text evidence="2">The sequence shown here is derived from an EMBL/GenBank/DDBJ whole genome shotgun (WGS) entry which is preliminary data.</text>
</comment>
<sequence length="64" mass="6545">ACVLVAWLNAGLGARALALAGIALAVFFAIIGGDDRVLLALVFGSPYLASALVLWFGASRLART</sequence>
<feature type="transmembrane region" description="Helical" evidence="1">
    <location>
        <begin position="12"/>
        <end position="31"/>
    </location>
</feature>
<dbReference type="AlphaFoldDB" id="A0A0F9AFR1"/>
<accession>A0A0F9AFR1</accession>
<keyword evidence="1" id="KW-1133">Transmembrane helix</keyword>
<name>A0A0F9AFR1_9ZZZZ</name>
<reference evidence="2" key="1">
    <citation type="journal article" date="2015" name="Nature">
        <title>Complex archaea that bridge the gap between prokaryotes and eukaryotes.</title>
        <authorList>
            <person name="Spang A."/>
            <person name="Saw J.H."/>
            <person name="Jorgensen S.L."/>
            <person name="Zaremba-Niedzwiedzka K."/>
            <person name="Martijn J."/>
            <person name="Lind A.E."/>
            <person name="van Eijk R."/>
            <person name="Schleper C."/>
            <person name="Guy L."/>
            <person name="Ettema T.J."/>
        </authorList>
    </citation>
    <scope>NUCLEOTIDE SEQUENCE</scope>
</reference>
<organism evidence="2">
    <name type="scientific">marine sediment metagenome</name>
    <dbReference type="NCBI Taxonomy" id="412755"/>
    <lineage>
        <taxon>unclassified sequences</taxon>
        <taxon>metagenomes</taxon>
        <taxon>ecological metagenomes</taxon>
    </lineage>
</organism>
<protein>
    <recommendedName>
        <fullName evidence="3">Glycosyltransferase RgtA/B/C/D-like domain-containing protein</fullName>
    </recommendedName>
</protein>
<evidence type="ECO:0008006" key="3">
    <source>
        <dbReference type="Google" id="ProtNLM"/>
    </source>
</evidence>
<proteinExistence type="predicted"/>
<keyword evidence="1" id="KW-0812">Transmembrane</keyword>
<gene>
    <name evidence="2" type="ORF">LCGC14_2917700</name>
</gene>